<dbReference type="Gene3D" id="3.40.50.1000">
    <property type="entry name" value="HAD superfamily/HAD-like"/>
    <property type="match status" value="1"/>
</dbReference>
<dbReference type="PANTHER" id="PTHR43344:SF20">
    <property type="entry name" value="URACIL PHOSPHORIBOSYLTRANSFERASE"/>
    <property type="match status" value="1"/>
</dbReference>
<dbReference type="AlphaFoldDB" id="A0AB34IFX4"/>
<dbReference type="GO" id="GO:0006564">
    <property type="term" value="P:L-serine biosynthetic process"/>
    <property type="evidence" value="ECO:0007669"/>
    <property type="project" value="TreeGrafter"/>
</dbReference>
<dbReference type="Gene3D" id="3.40.50.300">
    <property type="entry name" value="P-loop containing nucleotide triphosphate hydrolases"/>
    <property type="match status" value="1"/>
</dbReference>
<dbReference type="GO" id="GO:0036424">
    <property type="term" value="F:L-phosphoserine phosphatase activity"/>
    <property type="evidence" value="ECO:0007669"/>
    <property type="project" value="TreeGrafter"/>
</dbReference>
<comment type="caution">
    <text evidence="2">The sequence shown here is derived from an EMBL/GenBank/DDBJ whole genome shotgun (WGS) entry which is preliminary data.</text>
</comment>
<dbReference type="InterPro" id="IPR027417">
    <property type="entry name" value="P-loop_NTPase"/>
</dbReference>
<dbReference type="SUPFAM" id="SSF53271">
    <property type="entry name" value="PRTase-like"/>
    <property type="match status" value="1"/>
</dbReference>
<dbReference type="InterPro" id="IPR029057">
    <property type="entry name" value="PRTase-like"/>
</dbReference>
<dbReference type="SUPFAM" id="SSF52540">
    <property type="entry name" value="P-loop containing nucleoside triphosphate hydrolases"/>
    <property type="match status" value="1"/>
</dbReference>
<dbReference type="InterPro" id="IPR050582">
    <property type="entry name" value="HAD-like_SerB"/>
</dbReference>
<dbReference type="CDD" id="cd06223">
    <property type="entry name" value="PRTases_typeI"/>
    <property type="match status" value="1"/>
</dbReference>
<proteinExistence type="predicted"/>
<reference evidence="2 3" key="1">
    <citation type="journal article" date="2024" name="Science">
        <title>Giant polyketide synthase enzymes in the biosynthesis of giant marine polyether toxins.</title>
        <authorList>
            <person name="Fallon T.R."/>
            <person name="Shende V.V."/>
            <person name="Wierzbicki I.H."/>
            <person name="Pendleton A.L."/>
            <person name="Watervoot N.F."/>
            <person name="Auber R.P."/>
            <person name="Gonzalez D.J."/>
            <person name="Wisecaver J.H."/>
            <person name="Moore B.S."/>
        </authorList>
    </citation>
    <scope>NUCLEOTIDE SEQUENCE [LARGE SCALE GENOMIC DNA]</scope>
    <source>
        <strain evidence="2 3">12B1</strain>
    </source>
</reference>
<feature type="domain" description="Phosphoribosyltransferase" evidence="1">
    <location>
        <begin position="470"/>
        <end position="653"/>
    </location>
</feature>
<dbReference type="Pfam" id="PF12710">
    <property type="entry name" value="HAD"/>
    <property type="match status" value="1"/>
</dbReference>
<dbReference type="Pfam" id="PF13207">
    <property type="entry name" value="AAA_17"/>
    <property type="match status" value="1"/>
</dbReference>
<dbReference type="InterPro" id="IPR036412">
    <property type="entry name" value="HAD-like_sf"/>
</dbReference>
<dbReference type="PANTHER" id="PTHR43344">
    <property type="entry name" value="PHOSPHOSERINE PHOSPHATASE"/>
    <property type="match status" value="1"/>
</dbReference>
<gene>
    <name evidence="2" type="ORF">AB1Y20_016280</name>
</gene>
<protein>
    <recommendedName>
        <fullName evidence="1">Phosphoribosyltransferase domain-containing protein</fullName>
    </recommendedName>
</protein>
<dbReference type="GO" id="GO:0000287">
    <property type="term" value="F:magnesium ion binding"/>
    <property type="evidence" value="ECO:0007669"/>
    <property type="project" value="TreeGrafter"/>
</dbReference>
<keyword evidence="3" id="KW-1185">Reference proteome</keyword>
<dbReference type="InterPro" id="IPR000836">
    <property type="entry name" value="PRTase_dom"/>
</dbReference>
<organism evidence="2 3">
    <name type="scientific">Prymnesium parvum</name>
    <name type="common">Toxic golden alga</name>
    <dbReference type="NCBI Taxonomy" id="97485"/>
    <lineage>
        <taxon>Eukaryota</taxon>
        <taxon>Haptista</taxon>
        <taxon>Haptophyta</taxon>
        <taxon>Prymnesiophyceae</taxon>
        <taxon>Prymnesiales</taxon>
        <taxon>Prymnesiaceae</taxon>
        <taxon>Prymnesium</taxon>
    </lineage>
</organism>
<accession>A0AB34IFX4</accession>
<sequence>MQGADEGAVPPYVVGLYGVSGVGKSTLLRSLEALRPEWNMTEGCENLLAVMNEGGLDKFLALPRDEKTRVREDAIRLVARRCAHVALVTGHFSFPEADALEPVFTDADGNTYSQIIYLDHVSAEEVAAQRAADHARVRSFLPTAKLSQWMEFEKGELRRICKERGIDFVLTSELLRMNADGEDTFPRLVERAIVHQLRSRVQEAERASFEALQRAIAELPRAECYLLIDGDRTLSPEDTASHYFQEKDFFQLCSIFKRHKDYCFEAFWEAAALYGKTPVDAYQLRCKEVAASVPLYVEWVDLIRSLPSSCHAVLVSSGIRDVWTRLLERYGILRGANIGGMSVIAGNRTDLHGYLVDAAAKEEVAKSLRATRGGAHVFAFGDSKVDEAMLHAADRAYVVVDKKRNRSLLDYVRSAARQPSGRVLQLAPGCQGGDATPLHIGIPVSSCRALGEELAQSTFNRLHDFTHDLAAQNLATTSRRADLSGPDLQRAHVRIGNFLAERLLSNEFLPTPVDIPHVQGGRAKGVGVLGEKTTAIVALMRAGEPMARGVYDTFPQAMFVHHEGGPICLPSWIRHVILVDSVINTGKSICVLLEQLQAVQQLRVMVVSGVMQCKASLKLPRTFPTVRFYTLRVSSNEYTGSGGTDTGNRLFGTMGL</sequence>
<evidence type="ECO:0000313" key="2">
    <source>
        <dbReference type="EMBL" id="KAL1496323.1"/>
    </source>
</evidence>
<dbReference type="Pfam" id="PF14681">
    <property type="entry name" value="UPRTase"/>
    <property type="match status" value="1"/>
</dbReference>
<dbReference type="Gene3D" id="3.40.50.2020">
    <property type="match status" value="1"/>
</dbReference>
<dbReference type="SUPFAM" id="SSF56784">
    <property type="entry name" value="HAD-like"/>
    <property type="match status" value="1"/>
</dbReference>
<name>A0AB34IFX4_PRYPA</name>
<dbReference type="InterPro" id="IPR023214">
    <property type="entry name" value="HAD_sf"/>
</dbReference>
<evidence type="ECO:0000313" key="3">
    <source>
        <dbReference type="Proteomes" id="UP001515480"/>
    </source>
</evidence>
<dbReference type="Proteomes" id="UP001515480">
    <property type="component" value="Unassembled WGS sequence"/>
</dbReference>
<dbReference type="GO" id="GO:0005737">
    <property type="term" value="C:cytoplasm"/>
    <property type="evidence" value="ECO:0007669"/>
    <property type="project" value="TreeGrafter"/>
</dbReference>
<dbReference type="EMBL" id="JBGBPQ010000029">
    <property type="protein sequence ID" value="KAL1496323.1"/>
    <property type="molecule type" value="Genomic_DNA"/>
</dbReference>
<evidence type="ECO:0000259" key="1">
    <source>
        <dbReference type="Pfam" id="PF14681"/>
    </source>
</evidence>